<organism evidence="1 2">
    <name type="scientific">Choristoneura fumiferana</name>
    <name type="common">Spruce budworm moth</name>
    <name type="synonym">Archips fumiferana</name>
    <dbReference type="NCBI Taxonomy" id="7141"/>
    <lineage>
        <taxon>Eukaryota</taxon>
        <taxon>Metazoa</taxon>
        <taxon>Ecdysozoa</taxon>
        <taxon>Arthropoda</taxon>
        <taxon>Hexapoda</taxon>
        <taxon>Insecta</taxon>
        <taxon>Pterygota</taxon>
        <taxon>Neoptera</taxon>
        <taxon>Endopterygota</taxon>
        <taxon>Lepidoptera</taxon>
        <taxon>Glossata</taxon>
        <taxon>Ditrysia</taxon>
        <taxon>Tortricoidea</taxon>
        <taxon>Tortricidae</taxon>
        <taxon>Tortricinae</taxon>
        <taxon>Choristoneura</taxon>
    </lineage>
</organism>
<evidence type="ECO:0000313" key="2">
    <source>
        <dbReference type="Proteomes" id="UP001064048"/>
    </source>
</evidence>
<keyword evidence="2" id="KW-1185">Reference proteome</keyword>
<proteinExistence type="predicted"/>
<sequence length="207" mass="22421">MLVKGLIEADPIEDLPAESALKARVPVASWFDDMTDSELLDLIPFFEKLSKPRPPARRARRKPCARAGPGEPRDPAGPSADLERAPAPAPSPAPATFLETLIKKGANFVLSANFAFWIRRPPPPPPTACAAASVCMWSCSSAPCSISKGTDSFTDHGFHDKHIKVEGFIWGVATKPTPFKNVKVFLPSLTALCPPREACRPGWELLI</sequence>
<gene>
    <name evidence="1" type="ORF">MSG28_002043</name>
</gene>
<accession>A0ACC0JU33</accession>
<comment type="caution">
    <text evidence="1">The sequence shown here is derived from an EMBL/GenBank/DDBJ whole genome shotgun (WGS) entry which is preliminary data.</text>
</comment>
<dbReference type="Proteomes" id="UP001064048">
    <property type="component" value="Chromosome 3"/>
</dbReference>
<reference evidence="1 2" key="1">
    <citation type="journal article" date="2022" name="Genome Biol. Evol.">
        <title>The Spruce Budworm Genome: Reconstructing the Evolutionary History of Antifreeze Proteins.</title>
        <authorList>
            <person name="Beliveau C."/>
            <person name="Gagne P."/>
            <person name="Picq S."/>
            <person name="Vernygora O."/>
            <person name="Keeling C.I."/>
            <person name="Pinkney K."/>
            <person name="Doucet D."/>
            <person name="Wen F."/>
            <person name="Johnston J.S."/>
            <person name="Maaroufi H."/>
            <person name="Boyle B."/>
            <person name="Laroche J."/>
            <person name="Dewar K."/>
            <person name="Juretic N."/>
            <person name="Blackburn G."/>
            <person name="Nisole A."/>
            <person name="Brunet B."/>
            <person name="Brandao M."/>
            <person name="Lumley L."/>
            <person name="Duan J."/>
            <person name="Quan G."/>
            <person name="Lucarotti C.J."/>
            <person name="Roe A.D."/>
            <person name="Sperling F.A.H."/>
            <person name="Levesque R.C."/>
            <person name="Cusson M."/>
        </authorList>
    </citation>
    <scope>NUCLEOTIDE SEQUENCE [LARGE SCALE GENOMIC DNA]</scope>
    <source>
        <strain evidence="1">Glfc:IPQL:Cfum</strain>
    </source>
</reference>
<protein>
    <submittedName>
        <fullName evidence="1">Uncharacterized protein</fullName>
    </submittedName>
</protein>
<dbReference type="EMBL" id="CM046103">
    <property type="protein sequence ID" value="KAI8427517.1"/>
    <property type="molecule type" value="Genomic_DNA"/>
</dbReference>
<evidence type="ECO:0000313" key="1">
    <source>
        <dbReference type="EMBL" id="KAI8427517.1"/>
    </source>
</evidence>
<name>A0ACC0JU33_CHOFU</name>